<evidence type="ECO:0000313" key="3">
    <source>
        <dbReference type="EMBL" id="KAG5594806.1"/>
    </source>
</evidence>
<evidence type="ECO:0000256" key="1">
    <source>
        <dbReference type="SAM" id="Coils"/>
    </source>
</evidence>
<dbReference type="OrthoDB" id="1729438at2759"/>
<dbReference type="Proteomes" id="UP000824120">
    <property type="component" value="Chromosome 7"/>
</dbReference>
<keyword evidence="4" id="KW-1185">Reference proteome</keyword>
<keyword evidence="1" id="KW-0175">Coiled coil</keyword>
<proteinExistence type="predicted"/>
<dbReference type="EMBL" id="JACXVP010000007">
    <property type="protein sequence ID" value="KAG5594806.1"/>
    <property type="molecule type" value="Genomic_DNA"/>
</dbReference>
<comment type="caution">
    <text evidence="3">The sequence shown here is derived from an EMBL/GenBank/DDBJ whole genome shotgun (WGS) entry which is preliminary data.</text>
</comment>
<dbReference type="AlphaFoldDB" id="A0A9J5Y6Y9"/>
<gene>
    <name evidence="3" type="ORF">H5410_036038</name>
</gene>
<reference evidence="3 4" key="1">
    <citation type="submission" date="2020-09" db="EMBL/GenBank/DDBJ databases">
        <title>De no assembly of potato wild relative species, Solanum commersonii.</title>
        <authorList>
            <person name="Cho K."/>
        </authorList>
    </citation>
    <scope>NUCLEOTIDE SEQUENCE [LARGE SCALE GENOMIC DNA]</scope>
    <source>
        <strain evidence="3">LZ3.2</strain>
        <tissue evidence="3">Leaf</tissue>
    </source>
</reference>
<feature type="coiled-coil region" evidence="1">
    <location>
        <begin position="112"/>
        <end position="139"/>
    </location>
</feature>
<feature type="region of interest" description="Disordered" evidence="2">
    <location>
        <begin position="149"/>
        <end position="173"/>
    </location>
</feature>
<accession>A0A9J5Y6Y9</accession>
<feature type="compositionally biased region" description="Basic and acidic residues" evidence="2">
    <location>
        <begin position="149"/>
        <end position="162"/>
    </location>
</feature>
<evidence type="ECO:0000256" key="2">
    <source>
        <dbReference type="SAM" id="MobiDB-lite"/>
    </source>
</evidence>
<name>A0A9J5Y6Y9_SOLCO</name>
<sequence length="173" mass="19159">MAFKKINDVSCKDSTIATFVDFSDVDPITGREFKTNALNGSEYFTSLEMARKSKCQMSFKTTIPGGNIASKLFAELSHSSFNFGESKNSMDSSISTKVNSLMVDAPNMDEKFATMEQTIEALKKSIDDKNLKIAQLMSKLDLYNSKESHHNLTTQEKVDVDSLTKPADSQSAK</sequence>
<evidence type="ECO:0000313" key="4">
    <source>
        <dbReference type="Proteomes" id="UP000824120"/>
    </source>
</evidence>
<organism evidence="3 4">
    <name type="scientific">Solanum commersonii</name>
    <name type="common">Commerson's wild potato</name>
    <name type="synonym">Commerson's nightshade</name>
    <dbReference type="NCBI Taxonomy" id="4109"/>
    <lineage>
        <taxon>Eukaryota</taxon>
        <taxon>Viridiplantae</taxon>
        <taxon>Streptophyta</taxon>
        <taxon>Embryophyta</taxon>
        <taxon>Tracheophyta</taxon>
        <taxon>Spermatophyta</taxon>
        <taxon>Magnoliopsida</taxon>
        <taxon>eudicotyledons</taxon>
        <taxon>Gunneridae</taxon>
        <taxon>Pentapetalae</taxon>
        <taxon>asterids</taxon>
        <taxon>lamiids</taxon>
        <taxon>Solanales</taxon>
        <taxon>Solanaceae</taxon>
        <taxon>Solanoideae</taxon>
        <taxon>Solaneae</taxon>
        <taxon>Solanum</taxon>
    </lineage>
</organism>
<protein>
    <submittedName>
        <fullName evidence="3">Uncharacterized protein</fullName>
    </submittedName>
</protein>